<reference evidence="2 3" key="1">
    <citation type="submission" date="2023-07" db="EMBL/GenBank/DDBJ databases">
        <title>Sequencing the genomes of 1000 actinobacteria strains.</title>
        <authorList>
            <person name="Klenk H.-P."/>
        </authorList>
    </citation>
    <scope>NUCLEOTIDE SEQUENCE [LARGE SCALE GENOMIC DNA]</scope>
    <source>
        <strain evidence="2 3">DSM 19426</strain>
    </source>
</reference>
<name>A0ABU2BRI7_9ACTN</name>
<gene>
    <name evidence="2" type="ORF">J2S63_000444</name>
</gene>
<proteinExistence type="predicted"/>
<comment type="caution">
    <text evidence="2">The sequence shown here is derived from an EMBL/GenBank/DDBJ whole genome shotgun (WGS) entry which is preliminary data.</text>
</comment>
<evidence type="ECO:0000256" key="1">
    <source>
        <dbReference type="SAM" id="SignalP"/>
    </source>
</evidence>
<dbReference type="EMBL" id="JAVDYG010000001">
    <property type="protein sequence ID" value="MDR7360891.1"/>
    <property type="molecule type" value="Genomic_DNA"/>
</dbReference>
<keyword evidence="3" id="KW-1185">Reference proteome</keyword>
<evidence type="ECO:0000313" key="2">
    <source>
        <dbReference type="EMBL" id="MDR7360891.1"/>
    </source>
</evidence>
<keyword evidence="1" id="KW-0732">Signal</keyword>
<dbReference type="Proteomes" id="UP001183648">
    <property type="component" value="Unassembled WGS sequence"/>
</dbReference>
<feature type="chain" id="PRO_5045410440" description="LVIVD repeat-containing protein" evidence="1">
    <location>
        <begin position="34"/>
        <end position="511"/>
    </location>
</feature>
<evidence type="ECO:0000313" key="3">
    <source>
        <dbReference type="Proteomes" id="UP001183648"/>
    </source>
</evidence>
<organism evidence="2 3">
    <name type="scientific">Nocardioides marmoribigeumensis</name>
    <dbReference type="NCBI Taxonomy" id="433649"/>
    <lineage>
        <taxon>Bacteria</taxon>
        <taxon>Bacillati</taxon>
        <taxon>Actinomycetota</taxon>
        <taxon>Actinomycetes</taxon>
        <taxon>Propionibacteriales</taxon>
        <taxon>Nocardioidaceae</taxon>
        <taxon>Nocardioides</taxon>
    </lineage>
</organism>
<dbReference type="RefSeq" id="WP_310298052.1">
    <property type="nucleotide sequence ID" value="NZ_BAAAPS010000002.1"/>
</dbReference>
<dbReference type="InterPro" id="IPR036322">
    <property type="entry name" value="WD40_repeat_dom_sf"/>
</dbReference>
<evidence type="ECO:0008006" key="4">
    <source>
        <dbReference type="Google" id="ProtNLM"/>
    </source>
</evidence>
<protein>
    <recommendedName>
        <fullName evidence="4">LVIVD repeat-containing protein</fullName>
    </recommendedName>
</protein>
<dbReference type="SUPFAM" id="SSF50978">
    <property type="entry name" value="WD40 repeat-like"/>
    <property type="match status" value="1"/>
</dbReference>
<sequence length="511" mass="53447">MSPTQKRAVLALVPTAAVAAAALVGTVGGPAQADTDSLRLHEQSLAASGTAAPLQSGNVTSVGSFPGQAGISGCFLRTAPILVTSGADSLQVWNVSKPAAPRLVGTLPDALFENEAMNCGERRTSTGTQRFALIGVDSVQASPDDPQHVNVGGNELIVVDVTRPSDPTIRSRTPGLTSTHTVACADRDCSYAYSAGDSGSGTFSVFDLRHLDKPREVDGKPGKAGLQAFSSPTAGHKWNFDNAGYGTHTGFDGASIWDVRKPARPRLVTTTGAAGKGNDPRYPGWNDFILHNSFRPNATAFRPDATPSFAHGNVLLVTEEDYEQVDCSKAGSFQTWWVKRLDGTPGAIRPLDKVELSDLGSYPLPVGGFCSSHWFDFRPGGLVAAGFYGGGTQVLDVRNPRDIKPYGHSVWGGSEVWDAMWAPVYKDGRQTGRKTSYVYSIDLVRGLDVSRVALPGTTAARSAASTPAAPAGGRVPGAPLGLVGAALVSAALLRVAARKAGQRNAEIPVSA</sequence>
<feature type="signal peptide" evidence="1">
    <location>
        <begin position="1"/>
        <end position="33"/>
    </location>
</feature>
<accession>A0ABU2BRI7</accession>